<dbReference type="GO" id="GO:0005524">
    <property type="term" value="F:ATP binding"/>
    <property type="evidence" value="ECO:0007669"/>
    <property type="project" value="UniProtKB-KW"/>
</dbReference>
<feature type="domain" description="ABC transmembrane type-1" evidence="9">
    <location>
        <begin position="36"/>
        <end position="319"/>
    </location>
</feature>
<dbReference type="Gene3D" id="1.20.1560.10">
    <property type="entry name" value="ABC transporter type 1, transmembrane domain"/>
    <property type="match status" value="1"/>
</dbReference>
<evidence type="ECO:0000313" key="10">
    <source>
        <dbReference type="EMBL" id="MFC5153052.1"/>
    </source>
</evidence>
<proteinExistence type="predicted"/>
<evidence type="ECO:0000256" key="3">
    <source>
        <dbReference type="ARBA" id="ARBA00022741"/>
    </source>
</evidence>
<feature type="transmembrane region" description="Helical" evidence="7">
    <location>
        <begin position="293"/>
        <end position="312"/>
    </location>
</feature>
<evidence type="ECO:0000259" key="9">
    <source>
        <dbReference type="PROSITE" id="PS50929"/>
    </source>
</evidence>
<dbReference type="InterPro" id="IPR003593">
    <property type="entry name" value="AAA+_ATPase"/>
</dbReference>
<dbReference type="SUPFAM" id="SSF52540">
    <property type="entry name" value="P-loop containing nucleoside triphosphate hydrolases"/>
    <property type="match status" value="1"/>
</dbReference>
<dbReference type="Proteomes" id="UP001596160">
    <property type="component" value="Unassembled WGS sequence"/>
</dbReference>
<dbReference type="PROSITE" id="PS50929">
    <property type="entry name" value="ABC_TM1F"/>
    <property type="match status" value="1"/>
</dbReference>
<dbReference type="InterPro" id="IPR017871">
    <property type="entry name" value="ABC_transporter-like_CS"/>
</dbReference>
<reference evidence="11" key="1">
    <citation type="journal article" date="2019" name="Int. J. Syst. Evol. Microbiol.">
        <title>The Global Catalogue of Microorganisms (GCM) 10K type strain sequencing project: providing services to taxonomists for standard genome sequencing and annotation.</title>
        <authorList>
            <consortium name="The Broad Institute Genomics Platform"/>
            <consortium name="The Broad Institute Genome Sequencing Center for Infectious Disease"/>
            <person name="Wu L."/>
            <person name="Ma J."/>
        </authorList>
    </citation>
    <scope>NUCLEOTIDE SEQUENCE [LARGE SCALE GENOMIC DNA]</scope>
    <source>
        <strain evidence="11">PCU 266</strain>
    </source>
</reference>
<keyword evidence="2 7" id="KW-0812">Transmembrane</keyword>
<feature type="transmembrane region" description="Helical" evidence="7">
    <location>
        <begin position="258"/>
        <end position="281"/>
    </location>
</feature>
<evidence type="ECO:0000256" key="7">
    <source>
        <dbReference type="SAM" id="Phobius"/>
    </source>
</evidence>
<evidence type="ECO:0000256" key="4">
    <source>
        <dbReference type="ARBA" id="ARBA00022840"/>
    </source>
</evidence>
<protein>
    <submittedName>
        <fullName evidence="10">ABC transporter ATP-binding protein</fullName>
    </submittedName>
</protein>
<name>A0ABW0AHQ8_9ACTN</name>
<evidence type="ECO:0000256" key="5">
    <source>
        <dbReference type="ARBA" id="ARBA00022989"/>
    </source>
</evidence>
<feature type="transmembrane region" description="Helical" evidence="7">
    <location>
        <begin position="69"/>
        <end position="90"/>
    </location>
</feature>
<accession>A0ABW0AHQ8</accession>
<evidence type="ECO:0000256" key="1">
    <source>
        <dbReference type="ARBA" id="ARBA00004651"/>
    </source>
</evidence>
<dbReference type="InterPro" id="IPR039421">
    <property type="entry name" value="Type_1_exporter"/>
</dbReference>
<dbReference type="Pfam" id="PF00005">
    <property type="entry name" value="ABC_tran"/>
    <property type="match status" value="1"/>
</dbReference>
<dbReference type="InterPro" id="IPR036640">
    <property type="entry name" value="ABC1_TM_sf"/>
</dbReference>
<comment type="caution">
    <text evidence="10">The sequence shown here is derived from an EMBL/GenBank/DDBJ whole genome shotgun (WGS) entry which is preliminary data.</text>
</comment>
<dbReference type="PROSITE" id="PS50893">
    <property type="entry name" value="ABC_TRANSPORTER_2"/>
    <property type="match status" value="1"/>
</dbReference>
<dbReference type="InterPro" id="IPR003439">
    <property type="entry name" value="ABC_transporter-like_ATP-bd"/>
</dbReference>
<keyword evidence="11" id="KW-1185">Reference proteome</keyword>
<dbReference type="RefSeq" id="WP_344474202.1">
    <property type="nucleotide sequence ID" value="NZ_BAAASB010000004.1"/>
</dbReference>
<keyword evidence="4 10" id="KW-0067">ATP-binding</keyword>
<evidence type="ECO:0000313" key="11">
    <source>
        <dbReference type="Proteomes" id="UP001596160"/>
    </source>
</evidence>
<organism evidence="10 11">
    <name type="scientific">Streptomyces amakusaensis</name>
    <dbReference type="NCBI Taxonomy" id="67271"/>
    <lineage>
        <taxon>Bacteria</taxon>
        <taxon>Bacillati</taxon>
        <taxon>Actinomycetota</taxon>
        <taxon>Actinomycetes</taxon>
        <taxon>Kitasatosporales</taxon>
        <taxon>Streptomycetaceae</taxon>
        <taxon>Streptomyces</taxon>
    </lineage>
</organism>
<dbReference type="EMBL" id="JBHSKP010000008">
    <property type="protein sequence ID" value="MFC5153052.1"/>
    <property type="molecule type" value="Genomic_DNA"/>
</dbReference>
<feature type="domain" description="ABC transporter" evidence="8">
    <location>
        <begin position="353"/>
        <end position="603"/>
    </location>
</feature>
<gene>
    <name evidence="10" type="ORF">ACFPRH_15040</name>
</gene>
<feature type="transmembrane region" description="Helical" evidence="7">
    <location>
        <begin position="32"/>
        <end position="57"/>
    </location>
</feature>
<dbReference type="PANTHER" id="PTHR43394:SF1">
    <property type="entry name" value="ATP-BINDING CASSETTE SUB-FAMILY B MEMBER 10, MITOCHONDRIAL"/>
    <property type="match status" value="1"/>
</dbReference>
<evidence type="ECO:0000259" key="8">
    <source>
        <dbReference type="PROSITE" id="PS50893"/>
    </source>
</evidence>
<dbReference type="PROSITE" id="PS00211">
    <property type="entry name" value="ABC_TRANSPORTER_1"/>
    <property type="match status" value="1"/>
</dbReference>
<feature type="transmembrane region" description="Helical" evidence="7">
    <location>
        <begin position="160"/>
        <end position="188"/>
    </location>
</feature>
<evidence type="ECO:0000256" key="6">
    <source>
        <dbReference type="ARBA" id="ARBA00023136"/>
    </source>
</evidence>
<dbReference type="PANTHER" id="PTHR43394">
    <property type="entry name" value="ATP-DEPENDENT PERMEASE MDL1, MITOCHONDRIAL"/>
    <property type="match status" value="1"/>
</dbReference>
<dbReference type="SMART" id="SM00382">
    <property type="entry name" value="AAA"/>
    <property type="match status" value="1"/>
</dbReference>
<dbReference type="InterPro" id="IPR011527">
    <property type="entry name" value="ABC1_TM_dom"/>
</dbReference>
<dbReference type="InterPro" id="IPR027417">
    <property type="entry name" value="P-loop_NTPase"/>
</dbReference>
<dbReference type="Gene3D" id="3.40.50.300">
    <property type="entry name" value="P-loop containing nucleotide triphosphate hydrolases"/>
    <property type="match status" value="1"/>
</dbReference>
<sequence>MSGSEPAGAGGPTRRHAAAALSLTARAAPGALASYLALTLVAGSLPVAAAWLTTLLLDELVAAPASWRSLLMLAAGLAAVGVAASATPHLSQYLRAELERKAGVLAQDRLFGAVERFTGLARFEDPAFLDRLRLAQGAGGTAPNQAVDGVLGGVRAAVTILGFLGSLLLLGPLMAALVLASGLPVLAAEVALSRRRARVLWDVGPIERREFFYGDLLAGVAAAKEIRLFGTGPFLRRRMLAERRSANAAKRAVDRREALTQSLLGVLAAAVAGGGLVWAVAEARAGTLTVGGLAMFVAAVGGVQGALATLAGEIARSYQALLLFDHFLAVTAAGPDLPVAPRPRPPGALRHGIELRDVWFRYSEAHPYVLRGVSVFVPRGSSLALVGLNGAGKSTLVKLLCRFYDPTRGAILWDGTDIRLLDPGELRRRIGAVFQDYMRYDMTAADNIGLGDLDALGDRGRIETAAARAGIHEKLAALPRGYDTLLSRMFFMETGKDDPETGVELSGGQWQRLALARALLREGPDLMILDEPSAGLDAVAEHEAHTSLRRHREGRTSLLISHRLGAVREADTIVVLAGGSVVEQGDHAALMAARGAYARLFTLQAAGYRGEGEPDPALDGGR</sequence>
<dbReference type="SUPFAM" id="SSF90123">
    <property type="entry name" value="ABC transporter transmembrane region"/>
    <property type="match status" value="1"/>
</dbReference>
<comment type="subcellular location">
    <subcellularLocation>
        <location evidence="1">Cell membrane</location>
        <topology evidence="1">Multi-pass membrane protein</topology>
    </subcellularLocation>
</comment>
<keyword evidence="5 7" id="KW-1133">Transmembrane helix</keyword>
<keyword evidence="3" id="KW-0547">Nucleotide-binding</keyword>
<keyword evidence="6 7" id="KW-0472">Membrane</keyword>
<evidence type="ECO:0000256" key="2">
    <source>
        <dbReference type="ARBA" id="ARBA00022692"/>
    </source>
</evidence>